<gene>
    <name evidence="1" type="ORF">P153DRAFT_155657</name>
</gene>
<name>A0A6A6AQC9_9PLEO</name>
<keyword evidence="2" id="KW-1185">Reference proteome</keyword>
<evidence type="ECO:0000313" key="2">
    <source>
        <dbReference type="Proteomes" id="UP000799771"/>
    </source>
</evidence>
<dbReference type="RefSeq" id="XP_033527755.1">
    <property type="nucleotide sequence ID" value="XM_033662227.1"/>
</dbReference>
<evidence type="ECO:0000313" key="1">
    <source>
        <dbReference type="EMBL" id="KAF2133368.1"/>
    </source>
</evidence>
<dbReference type="AlphaFoldDB" id="A0A6A6AQC9"/>
<proteinExistence type="predicted"/>
<dbReference type="EMBL" id="ML977499">
    <property type="protein sequence ID" value="KAF2133368.1"/>
    <property type="molecule type" value="Genomic_DNA"/>
</dbReference>
<dbReference type="GeneID" id="54402659"/>
<protein>
    <submittedName>
        <fullName evidence="1">Uncharacterized protein</fullName>
    </submittedName>
</protein>
<accession>A0A6A6AQC9</accession>
<dbReference type="Proteomes" id="UP000799771">
    <property type="component" value="Unassembled WGS sequence"/>
</dbReference>
<organism evidence="1 2">
    <name type="scientific">Dothidotthia symphoricarpi CBS 119687</name>
    <dbReference type="NCBI Taxonomy" id="1392245"/>
    <lineage>
        <taxon>Eukaryota</taxon>
        <taxon>Fungi</taxon>
        <taxon>Dikarya</taxon>
        <taxon>Ascomycota</taxon>
        <taxon>Pezizomycotina</taxon>
        <taxon>Dothideomycetes</taxon>
        <taxon>Pleosporomycetidae</taxon>
        <taxon>Pleosporales</taxon>
        <taxon>Dothidotthiaceae</taxon>
        <taxon>Dothidotthia</taxon>
    </lineage>
</organism>
<sequence>MLNQLLVMKLRPPHASISLNGWKGESDESPPWLCTLPNPSADSIRVVSVKVPWNCSTTPKYFDNLRSRVELVNCRSIRMLISQGSQALQPGTDAETSSILIRERLHCSYVPRYGLFHKFRLAPKYMQSTVQPQQTQCYKNTALIYT</sequence>
<reference evidence="1" key="1">
    <citation type="journal article" date="2020" name="Stud. Mycol.">
        <title>101 Dothideomycetes genomes: a test case for predicting lifestyles and emergence of pathogens.</title>
        <authorList>
            <person name="Haridas S."/>
            <person name="Albert R."/>
            <person name="Binder M."/>
            <person name="Bloem J."/>
            <person name="Labutti K."/>
            <person name="Salamov A."/>
            <person name="Andreopoulos B."/>
            <person name="Baker S."/>
            <person name="Barry K."/>
            <person name="Bills G."/>
            <person name="Bluhm B."/>
            <person name="Cannon C."/>
            <person name="Castanera R."/>
            <person name="Culley D."/>
            <person name="Daum C."/>
            <person name="Ezra D."/>
            <person name="Gonzalez J."/>
            <person name="Henrissat B."/>
            <person name="Kuo A."/>
            <person name="Liang C."/>
            <person name="Lipzen A."/>
            <person name="Lutzoni F."/>
            <person name="Magnuson J."/>
            <person name="Mondo S."/>
            <person name="Nolan M."/>
            <person name="Ohm R."/>
            <person name="Pangilinan J."/>
            <person name="Park H.-J."/>
            <person name="Ramirez L."/>
            <person name="Alfaro M."/>
            <person name="Sun H."/>
            <person name="Tritt A."/>
            <person name="Yoshinaga Y."/>
            <person name="Zwiers L.-H."/>
            <person name="Turgeon B."/>
            <person name="Goodwin S."/>
            <person name="Spatafora J."/>
            <person name="Crous P."/>
            <person name="Grigoriev I."/>
        </authorList>
    </citation>
    <scope>NUCLEOTIDE SEQUENCE</scope>
    <source>
        <strain evidence="1">CBS 119687</strain>
    </source>
</reference>